<dbReference type="Proteomes" id="UP000258309">
    <property type="component" value="Unassembled WGS sequence"/>
</dbReference>
<dbReference type="PANTHER" id="PTHR40624:SF1">
    <property type="entry name" value="BIOSYNTHESIS MONOOXYGENASE, PUTATIVE (AFU_ORTHOLOGUE AFUA_1G12025)-RELATED"/>
    <property type="match status" value="1"/>
</dbReference>
<evidence type="ECO:0000259" key="1">
    <source>
        <dbReference type="PROSITE" id="PS51725"/>
    </source>
</evidence>
<dbReference type="PANTHER" id="PTHR40624">
    <property type="entry name" value="BIOSYNTHESIS MONOOXYGENASE, PUTATIVE (AFU_ORTHOLOGUE AFUA_1G12025)-RELATED"/>
    <property type="match status" value="1"/>
</dbReference>
<dbReference type="InterPro" id="IPR007138">
    <property type="entry name" value="ABM_dom"/>
</dbReference>
<dbReference type="InterPro" id="IPR013785">
    <property type="entry name" value="Aldolase_TIM"/>
</dbReference>
<dbReference type="Pfam" id="PF03992">
    <property type="entry name" value="ABM"/>
    <property type="match status" value="1"/>
</dbReference>
<evidence type="ECO:0000313" key="2">
    <source>
        <dbReference type="EMBL" id="RFU30802.1"/>
    </source>
</evidence>
<reference evidence="2 3" key="1">
    <citation type="submission" date="2018-05" db="EMBL/GenBank/DDBJ databases">
        <title>Draft genome sequence of Scytalidium lignicola DSM 105466, a ubiquitous saprotrophic fungus.</title>
        <authorList>
            <person name="Buettner E."/>
            <person name="Gebauer A.M."/>
            <person name="Hofrichter M."/>
            <person name="Liers C."/>
            <person name="Kellner H."/>
        </authorList>
    </citation>
    <scope>NUCLEOTIDE SEQUENCE [LARGE SCALE GENOMIC DNA]</scope>
    <source>
        <strain evidence="2 3">DSM 105466</strain>
    </source>
</reference>
<dbReference type="InterPro" id="IPR011008">
    <property type="entry name" value="Dimeric_a/b-barrel"/>
</dbReference>
<feature type="non-terminal residue" evidence="2">
    <location>
        <position position="278"/>
    </location>
</feature>
<dbReference type="PROSITE" id="PS51725">
    <property type="entry name" value="ABM"/>
    <property type="match status" value="1"/>
</dbReference>
<feature type="domain" description="ABM" evidence="1">
    <location>
        <begin position="166"/>
        <end position="256"/>
    </location>
</feature>
<protein>
    <recommendedName>
        <fullName evidence="1">ABM domain-containing protein</fullName>
    </recommendedName>
</protein>
<dbReference type="Gene3D" id="3.30.70.100">
    <property type="match status" value="1"/>
</dbReference>
<feature type="non-terminal residue" evidence="2">
    <location>
        <position position="1"/>
    </location>
</feature>
<evidence type="ECO:0000313" key="3">
    <source>
        <dbReference type="Proteomes" id="UP000258309"/>
    </source>
</evidence>
<comment type="caution">
    <text evidence="2">The sequence shown here is derived from an EMBL/GenBank/DDBJ whole genome shotgun (WGS) entry which is preliminary data.</text>
</comment>
<keyword evidence="3" id="KW-1185">Reference proteome</keyword>
<dbReference type="AlphaFoldDB" id="A0A3E2HCC8"/>
<organism evidence="2 3">
    <name type="scientific">Scytalidium lignicola</name>
    <name type="common">Hyphomycete</name>
    <dbReference type="NCBI Taxonomy" id="5539"/>
    <lineage>
        <taxon>Eukaryota</taxon>
        <taxon>Fungi</taxon>
        <taxon>Dikarya</taxon>
        <taxon>Ascomycota</taxon>
        <taxon>Pezizomycotina</taxon>
        <taxon>Leotiomycetes</taxon>
        <taxon>Leotiomycetes incertae sedis</taxon>
        <taxon>Scytalidium</taxon>
    </lineage>
</organism>
<gene>
    <name evidence="2" type="ORF">B7463_g5545</name>
</gene>
<accession>A0A3E2HCC8</accession>
<sequence length="278" mass="30827">MPFNTKLYPRAKVIRAYIATAPVVQDGMQLVADAELVSAVSNAGGLGVFLATLGGDAADFYRSSRGFCTTWSYFLPRASNIEASFQPPWTPSSSNVGRETLVGGMEIYTDKSSLSTQLKEPWFQELKRQGKEEGWHARMEEMVAWYPVGGFVARTDLARPFGGGVIVLLARFTCKDEEGKKKIVEILSNFAKRVKVSEPGVLTYSVMTRPKAPTEVLMFERYQNENFLKAHEALKELGDMLKSMSPYLDSENIEVSQWDELDNAFVGNIVGGGEKAKL</sequence>
<dbReference type="SUPFAM" id="SSF51412">
    <property type="entry name" value="Inosine monophosphate dehydrogenase (IMPDH)"/>
    <property type="match status" value="1"/>
</dbReference>
<dbReference type="OMA" id="ELTTYTY"/>
<dbReference type="SUPFAM" id="SSF54909">
    <property type="entry name" value="Dimeric alpha+beta barrel"/>
    <property type="match status" value="1"/>
</dbReference>
<proteinExistence type="predicted"/>
<dbReference type="EMBL" id="NCSJ02000091">
    <property type="protein sequence ID" value="RFU30802.1"/>
    <property type="molecule type" value="Genomic_DNA"/>
</dbReference>
<dbReference type="Gene3D" id="3.20.20.70">
    <property type="entry name" value="Aldolase class I"/>
    <property type="match status" value="1"/>
</dbReference>
<dbReference type="OrthoDB" id="10011777at2759"/>
<name>A0A3E2HCC8_SCYLI</name>